<dbReference type="Proteomes" id="UP000244450">
    <property type="component" value="Unassembled WGS sequence"/>
</dbReference>
<name>A0A2T7BCS7_9BACT</name>
<evidence type="ECO:0000313" key="1">
    <source>
        <dbReference type="EMBL" id="PUZ22882.1"/>
    </source>
</evidence>
<dbReference type="EMBL" id="QCYK01000003">
    <property type="protein sequence ID" value="PUZ22882.1"/>
    <property type="molecule type" value="Genomic_DNA"/>
</dbReference>
<dbReference type="AlphaFoldDB" id="A0A2T7BCS7"/>
<gene>
    <name evidence="1" type="ORF">DCC81_20900</name>
</gene>
<comment type="caution">
    <text evidence="1">The sequence shown here is derived from an EMBL/GenBank/DDBJ whole genome shotgun (WGS) entry which is preliminary data.</text>
</comment>
<keyword evidence="2" id="KW-1185">Reference proteome</keyword>
<sequence length="118" mass="13632">MVELEDIRMGNYFAHGQRVIAITEEHYARLPALAAELEPLRLIPKKLFSLGFGTIRAQDYNGFTKTCNNVEVFLKAAPKQQWTVHVGGALKTRSVEYVHELQNVWYWLFAEPLKRVNE</sequence>
<proteinExistence type="predicted"/>
<dbReference type="RefSeq" id="WP_108688626.1">
    <property type="nucleotide sequence ID" value="NZ_QCYK01000003.1"/>
</dbReference>
<evidence type="ECO:0000313" key="2">
    <source>
        <dbReference type="Proteomes" id="UP000244450"/>
    </source>
</evidence>
<organism evidence="1 2">
    <name type="scientific">Chitinophaga parva</name>
    <dbReference type="NCBI Taxonomy" id="2169414"/>
    <lineage>
        <taxon>Bacteria</taxon>
        <taxon>Pseudomonadati</taxon>
        <taxon>Bacteroidota</taxon>
        <taxon>Chitinophagia</taxon>
        <taxon>Chitinophagales</taxon>
        <taxon>Chitinophagaceae</taxon>
        <taxon>Chitinophaga</taxon>
    </lineage>
</organism>
<reference evidence="1 2" key="1">
    <citation type="submission" date="2018-04" db="EMBL/GenBank/DDBJ databases">
        <title>Chitinophaga fuyangensis sp. nov., isolated from soil in a chemical factory.</title>
        <authorList>
            <person name="Chen K."/>
        </authorList>
    </citation>
    <scope>NUCLEOTIDE SEQUENCE [LARGE SCALE GENOMIC DNA]</scope>
    <source>
        <strain evidence="1 2">LY-1</strain>
    </source>
</reference>
<accession>A0A2T7BCS7</accession>
<dbReference type="OrthoDB" id="649619at2"/>
<protein>
    <submittedName>
        <fullName evidence="1">Uncharacterized protein</fullName>
    </submittedName>
</protein>